<gene>
    <name evidence="2" type="ORF">LCGC14_1535050</name>
</gene>
<feature type="region of interest" description="Disordered" evidence="1">
    <location>
        <begin position="73"/>
        <end position="99"/>
    </location>
</feature>
<proteinExistence type="predicted"/>
<name>A0A0F9LVK6_9ZZZZ</name>
<sequence length="99" mass="11282">MKAFDDYRTFEAKVSVNRIADKGYFVADIAIRCVETGEVMEFDAHNLRCGISSCEAMLNWGDTELRIPIRPPIREKPGDWDNKEEWERLCADPGQGASK</sequence>
<feature type="compositionally biased region" description="Basic and acidic residues" evidence="1">
    <location>
        <begin position="73"/>
        <end position="90"/>
    </location>
</feature>
<reference evidence="2" key="1">
    <citation type="journal article" date="2015" name="Nature">
        <title>Complex archaea that bridge the gap between prokaryotes and eukaryotes.</title>
        <authorList>
            <person name="Spang A."/>
            <person name="Saw J.H."/>
            <person name="Jorgensen S.L."/>
            <person name="Zaremba-Niedzwiedzka K."/>
            <person name="Martijn J."/>
            <person name="Lind A.E."/>
            <person name="van Eijk R."/>
            <person name="Schleper C."/>
            <person name="Guy L."/>
            <person name="Ettema T.J."/>
        </authorList>
    </citation>
    <scope>NUCLEOTIDE SEQUENCE</scope>
</reference>
<dbReference type="AlphaFoldDB" id="A0A0F9LVK6"/>
<comment type="caution">
    <text evidence="2">The sequence shown here is derived from an EMBL/GenBank/DDBJ whole genome shotgun (WGS) entry which is preliminary data.</text>
</comment>
<protein>
    <submittedName>
        <fullName evidence="2">Uncharacterized protein</fullName>
    </submittedName>
</protein>
<organism evidence="2">
    <name type="scientific">marine sediment metagenome</name>
    <dbReference type="NCBI Taxonomy" id="412755"/>
    <lineage>
        <taxon>unclassified sequences</taxon>
        <taxon>metagenomes</taxon>
        <taxon>ecological metagenomes</taxon>
    </lineage>
</organism>
<accession>A0A0F9LVK6</accession>
<dbReference type="EMBL" id="LAZR01011551">
    <property type="protein sequence ID" value="KKM61102.1"/>
    <property type="molecule type" value="Genomic_DNA"/>
</dbReference>
<evidence type="ECO:0000256" key="1">
    <source>
        <dbReference type="SAM" id="MobiDB-lite"/>
    </source>
</evidence>
<evidence type="ECO:0000313" key="2">
    <source>
        <dbReference type="EMBL" id="KKM61102.1"/>
    </source>
</evidence>